<dbReference type="Proteomes" id="UP000441455">
    <property type="component" value="Unassembled WGS sequence"/>
</dbReference>
<reference evidence="3 4" key="1">
    <citation type="submission" date="2019-08" db="EMBL/GenBank/DDBJ databases">
        <title>In-depth cultivation of the pig gut microbiome towards novel bacterial diversity and tailored functional studies.</title>
        <authorList>
            <person name="Wylensek D."/>
            <person name="Hitch T.C.A."/>
            <person name="Clavel T."/>
        </authorList>
    </citation>
    <scope>NUCLEOTIDE SEQUENCE [LARGE SCALE GENOMIC DNA]</scope>
    <source>
        <strain evidence="3 4">WCA-389-WT-5B</strain>
    </source>
</reference>
<dbReference type="PANTHER" id="PTHR31793:SF27">
    <property type="entry name" value="NOVEL THIOESTERASE SUPERFAMILY DOMAIN AND SAPOSIN A-TYPE DOMAIN CONTAINING PROTEIN (0610012H03RIK)"/>
    <property type="match status" value="1"/>
</dbReference>
<accession>A0A6N7VJP9</accession>
<evidence type="ECO:0000256" key="1">
    <source>
        <dbReference type="ARBA" id="ARBA00005953"/>
    </source>
</evidence>
<dbReference type="PANTHER" id="PTHR31793">
    <property type="entry name" value="4-HYDROXYBENZOYL-COA THIOESTERASE FAMILY MEMBER"/>
    <property type="match status" value="1"/>
</dbReference>
<evidence type="ECO:0000313" key="3">
    <source>
        <dbReference type="EMBL" id="MSS81914.1"/>
    </source>
</evidence>
<dbReference type="EMBL" id="VULN01000005">
    <property type="protein sequence ID" value="MSS81914.1"/>
    <property type="molecule type" value="Genomic_DNA"/>
</dbReference>
<dbReference type="InterPro" id="IPR050563">
    <property type="entry name" value="4-hydroxybenzoyl-CoA_TE"/>
</dbReference>
<dbReference type="InterPro" id="IPR029069">
    <property type="entry name" value="HotDog_dom_sf"/>
</dbReference>
<dbReference type="Pfam" id="PF13279">
    <property type="entry name" value="4HBT_2"/>
    <property type="match status" value="1"/>
</dbReference>
<dbReference type="InterPro" id="IPR006684">
    <property type="entry name" value="YbgC/YbaW"/>
</dbReference>
<comment type="caution">
    <text evidence="3">The sequence shown here is derived from an EMBL/GenBank/DDBJ whole genome shotgun (WGS) entry which is preliminary data.</text>
</comment>
<comment type="similarity">
    <text evidence="1">Belongs to the 4-hydroxybenzoyl-CoA thioesterase family.</text>
</comment>
<dbReference type="RefSeq" id="WP_022487082.1">
    <property type="nucleotide sequence ID" value="NZ_CALEXD010000031.1"/>
</dbReference>
<dbReference type="GO" id="GO:0047617">
    <property type="term" value="F:fatty acyl-CoA hydrolase activity"/>
    <property type="evidence" value="ECO:0007669"/>
    <property type="project" value="TreeGrafter"/>
</dbReference>
<proteinExistence type="inferred from homology"/>
<dbReference type="SUPFAM" id="SSF54637">
    <property type="entry name" value="Thioesterase/thiol ester dehydrase-isomerase"/>
    <property type="match status" value="1"/>
</dbReference>
<dbReference type="NCBIfam" id="TIGR00051">
    <property type="entry name" value="YbgC/FadM family acyl-CoA thioesterase"/>
    <property type="match status" value="1"/>
</dbReference>
<sequence length="140" mass="16266">MVSITDRVRFSETDLMAVVHHTNYLRWFEMGRVAWFRQAGIDLNGLHEAGFMVPIVEVQCKYRQSARFDDVYEIQTTLKACSRVMIQFSYRILRKADGVLLAEGTSKNAFVNLEGKVTRLTPDYYEKLQQLAAQEREIQP</sequence>
<dbReference type="AlphaFoldDB" id="A0A6N7VJP9"/>
<dbReference type="Gene3D" id="3.10.129.10">
    <property type="entry name" value="Hotdog Thioesterase"/>
    <property type="match status" value="1"/>
</dbReference>
<dbReference type="PIRSF" id="PIRSF003230">
    <property type="entry name" value="YbgC"/>
    <property type="match status" value="1"/>
</dbReference>
<evidence type="ECO:0000313" key="4">
    <source>
        <dbReference type="Proteomes" id="UP000441455"/>
    </source>
</evidence>
<keyword evidence="2" id="KW-0378">Hydrolase</keyword>
<dbReference type="CDD" id="cd00586">
    <property type="entry name" value="4HBT"/>
    <property type="match status" value="1"/>
</dbReference>
<gene>
    <name evidence="3" type="ORF">FX155_04775</name>
</gene>
<organism evidence="3 4">
    <name type="scientific">Acidaminococcus fermentans</name>
    <dbReference type="NCBI Taxonomy" id="905"/>
    <lineage>
        <taxon>Bacteria</taxon>
        <taxon>Bacillati</taxon>
        <taxon>Bacillota</taxon>
        <taxon>Negativicutes</taxon>
        <taxon>Acidaminococcales</taxon>
        <taxon>Acidaminococcaceae</taxon>
        <taxon>Acidaminococcus</taxon>
    </lineage>
</organism>
<protein>
    <submittedName>
        <fullName evidence="3">Acyl-CoA thioesterase</fullName>
    </submittedName>
</protein>
<evidence type="ECO:0000256" key="2">
    <source>
        <dbReference type="ARBA" id="ARBA00022801"/>
    </source>
</evidence>
<name>A0A6N7VJP9_ACIFE</name>